<dbReference type="InterPro" id="IPR004839">
    <property type="entry name" value="Aminotransferase_I/II_large"/>
</dbReference>
<evidence type="ECO:0000256" key="4">
    <source>
        <dbReference type="RuleBase" id="RU000481"/>
    </source>
</evidence>
<dbReference type="PANTHER" id="PTHR42832">
    <property type="entry name" value="AMINO ACID AMINOTRANSFERASE"/>
    <property type="match status" value="1"/>
</dbReference>
<dbReference type="RefSeq" id="WP_092785475.1">
    <property type="nucleotide sequence ID" value="NZ_FOGI01000014.1"/>
</dbReference>
<dbReference type="InterPro" id="IPR015424">
    <property type="entry name" value="PyrdxlP-dep_Trfase"/>
</dbReference>
<dbReference type="SUPFAM" id="SSF53383">
    <property type="entry name" value="PLP-dependent transferases"/>
    <property type="match status" value="1"/>
</dbReference>
<dbReference type="PROSITE" id="PS00105">
    <property type="entry name" value="AA_TRANSFER_CLASS_1"/>
    <property type="match status" value="1"/>
</dbReference>
<name>A0A1H9XFD7_9PSEU</name>
<proteinExistence type="inferred from homology"/>
<dbReference type="InterPro" id="IPR015421">
    <property type="entry name" value="PyrdxlP-dep_Trfase_major"/>
</dbReference>
<evidence type="ECO:0000256" key="1">
    <source>
        <dbReference type="ARBA" id="ARBA00001933"/>
    </source>
</evidence>
<organism evidence="6 7">
    <name type="scientific">Actinokineospora terrae</name>
    <dbReference type="NCBI Taxonomy" id="155974"/>
    <lineage>
        <taxon>Bacteria</taxon>
        <taxon>Bacillati</taxon>
        <taxon>Actinomycetota</taxon>
        <taxon>Actinomycetes</taxon>
        <taxon>Pseudonocardiales</taxon>
        <taxon>Pseudonocardiaceae</taxon>
        <taxon>Actinokineospora</taxon>
    </lineage>
</organism>
<dbReference type="InterPro" id="IPR019880">
    <property type="entry name" value="OxyQ"/>
</dbReference>
<dbReference type="InterPro" id="IPR004838">
    <property type="entry name" value="NHTrfase_class1_PyrdxlP-BS"/>
</dbReference>
<keyword evidence="3 4" id="KW-0808">Transferase</keyword>
<dbReference type="GO" id="GO:0008483">
    <property type="term" value="F:transaminase activity"/>
    <property type="evidence" value="ECO:0007669"/>
    <property type="project" value="UniProtKB-KW"/>
</dbReference>
<dbReference type="AlphaFoldDB" id="A0A1H9XFD7"/>
<dbReference type="CDD" id="cd00609">
    <property type="entry name" value="AAT_like"/>
    <property type="match status" value="1"/>
</dbReference>
<dbReference type="InterPro" id="IPR050881">
    <property type="entry name" value="LL-DAP_aminotransferase"/>
</dbReference>
<comment type="similarity">
    <text evidence="4">Belongs to the class-I pyridoxal-phosphate-dependent aminotransferase family.</text>
</comment>
<gene>
    <name evidence="6" type="ORF">SAMN04487818_114146</name>
</gene>
<dbReference type="Proteomes" id="UP000199051">
    <property type="component" value="Unassembled WGS sequence"/>
</dbReference>
<dbReference type="Gene3D" id="3.90.1150.10">
    <property type="entry name" value="Aspartate Aminotransferase, domain 1"/>
    <property type="match status" value="1"/>
</dbReference>
<dbReference type="NCBIfam" id="TIGR03539">
    <property type="entry name" value="DapC_actino"/>
    <property type="match status" value="1"/>
</dbReference>
<protein>
    <recommendedName>
        <fullName evidence="4">Aminotransferase</fullName>
        <ecNumber evidence="4">2.6.1.-</ecNumber>
    </recommendedName>
</protein>
<evidence type="ECO:0000313" key="7">
    <source>
        <dbReference type="Proteomes" id="UP000199051"/>
    </source>
</evidence>
<keyword evidence="2 4" id="KW-0032">Aminotransferase</keyword>
<accession>A0A1H9XFD7</accession>
<dbReference type="InterPro" id="IPR015422">
    <property type="entry name" value="PyrdxlP-dep_Trfase_small"/>
</dbReference>
<evidence type="ECO:0000256" key="2">
    <source>
        <dbReference type="ARBA" id="ARBA00022576"/>
    </source>
</evidence>
<dbReference type="STRING" id="155974.SAMN04487818_114146"/>
<evidence type="ECO:0000313" key="6">
    <source>
        <dbReference type="EMBL" id="SES44383.1"/>
    </source>
</evidence>
<dbReference type="PANTHER" id="PTHR42832:SF3">
    <property type="entry name" value="L-GLUTAMINE--4-(METHYLSULFANYL)-2-OXOBUTANOATE AMINOTRANSFERASE"/>
    <property type="match status" value="1"/>
</dbReference>
<sequence>MSFPELPDFPWDVLADHAARARTHPDGVVDLSMGTPVDPVPPLIQAALTTAAELPGYPTTHGLPELRTAAVAALERRHGVPGLDPDTVLPTIGSKELVAWLPTLLGVTSVVIPELAYPTYEVGARLAGASSVRADGLTALGPAAPGLVWLNSPSNPTGRVLPVEHLRKVIAWARERGTIVVSDECYLALGWETEPISVLHPSVSDGDLTGILAVHSLSKTSSLAGYRAGFVTGDPALVRGLLEVRKHAGLIVPRPVQAAMTAALSDDEHIATQKSRFAARRAHLRPALESAGFRIDHSEAGLYLWATREEPAWTTTEWLATRGILVAPGTFYGPTGSHHVRIALTAPDDHIASAVTRLQ</sequence>
<comment type="cofactor">
    <cofactor evidence="1 4">
        <name>pyridoxal 5'-phosphate</name>
        <dbReference type="ChEBI" id="CHEBI:597326"/>
    </cofactor>
</comment>
<reference evidence="7" key="1">
    <citation type="submission" date="2016-10" db="EMBL/GenBank/DDBJ databases">
        <authorList>
            <person name="Varghese N."/>
            <person name="Submissions S."/>
        </authorList>
    </citation>
    <scope>NUCLEOTIDE SEQUENCE [LARGE SCALE GENOMIC DNA]</scope>
    <source>
        <strain evidence="7">DSM 44260</strain>
    </source>
</reference>
<feature type="domain" description="Aminotransferase class I/classII large" evidence="5">
    <location>
        <begin position="28"/>
        <end position="358"/>
    </location>
</feature>
<dbReference type="GO" id="GO:0030170">
    <property type="term" value="F:pyridoxal phosphate binding"/>
    <property type="evidence" value="ECO:0007669"/>
    <property type="project" value="InterPro"/>
</dbReference>
<dbReference type="Pfam" id="PF00155">
    <property type="entry name" value="Aminotran_1_2"/>
    <property type="match status" value="1"/>
</dbReference>
<evidence type="ECO:0000256" key="3">
    <source>
        <dbReference type="ARBA" id="ARBA00022679"/>
    </source>
</evidence>
<dbReference type="EC" id="2.6.1.-" evidence="4"/>
<evidence type="ECO:0000259" key="5">
    <source>
        <dbReference type="Pfam" id="PF00155"/>
    </source>
</evidence>
<dbReference type="EMBL" id="FOGI01000014">
    <property type="protein sequence ID" value="SES44383.1"/>
    <property type="molecule type" value="Genomic_DNA"/>
</dbReference>
<keyword evidence="7" id="KW-1185">Reference proteome</keyword>
<dbReference type="Gene3D" id="3.40.640.10">
    <property type="entry name" value="Type I PLP-dependent aspartate aminotransferase-like (Major domain)"/>
    <property type="match status" value="1"/>
</dbReference>